<dbReference type="InterPro" id="IPR035587">
    <property type="entry name" value="DUS-like_FMN-bd"/>
</dbReference>
<evidence type="ECO:0000256" key="9">
    <source>
        <dbReference type="ARBA" id="ARBA00023002"/>
    </source>
</evidence>
<dbReference type="CDD" id="cd02801">
    <property type="entry name" value="DUS_like_FMN"/>
    <property type="match status" value="1"/>
</dbReference>
<evidence type="ECO:0000259" key="10">
    <source>
        <dbReference type="Pfam" id="PF01207"/>
    </source>
</evidence>
<dbReference type="OrthoDB" id="10262250at2759"/>
<reference evidence="11 12" key="1">
    <citation type="journal article" date="2020" name="J. Phycol.">
        <title>Comparative genome analysis reveals Cyanidiococcus gen. nov., a new extremophilic red algal genus sister to Cyanidioschyzon (Cyanidioschyzonaceae, Rhodophyta).</title>
        <authorList>
            <person name="Liu S.-L."/>
            <person name="Chiang Y.-R."/>
            <person name="Yoon H.S."/>
            <person name="Fu H.-Y."/>
        </authorList>
    </citation>
    <scope>NUCLEOTIDE SEQUENCE [LARGE SCALE GENOMIC DNA]</scope>
    <source>
        <strain evidence="11 12">THAL066</strain>
    </source>
</reference>
<keyword evidence="3" id="KW-0820">tRNA-binding</keyword>
<dbReference type="EMBL" id="VWRR01000010">
    <property type="protein sequence ID" value="KAF6002499.1"/>
    <property type="molecule type" value="Genomic_DNA"/>
</dbReference>
<keyword evidence="7" id="KW-0521">NADP</keyword>
<dbReference type="PROSITE" id="PS01136">
    <property type="entry name" value="UPF0034"/>
    <property type="match status" value="1"/>
</dbReference>
<keyword evidence="5" id="KW-0288">FMN</keyword>
<dbReference type="InterPro" id="IPR018517">
    <property type="entry name" value="tRNA_hU_synthase_CS"/>
</dbReference>
<gene>
    <name evidence="11" type="ORF">F1559_003320</name>
</gene>
<evidence type="ECO:0000256" key="5">
    <source>
        <dbReference type="ARBA" id="ARBA00022643"/>
    </source>
</evidence>
<dbReference type="PANTHER" id="PTHR42907:SF1">
    <property type="entry name" value="FMN-LINKED OXIDOREDUCTASES SUPERFAMILY PROTEIN"/>
    <property type="match status" value="1"/>
</dbReference>
<comment type="cofactor">
    <cofactor evidence="1">
        <name>FMN</name>
        <dbReference type="ChEBI" id="CHEBI:58210"/>
    </cofactor>
</comment>
<dbReference type="GO" id="GO:0009507">
    <property type="term" value="C:chloroplast"/>
    <property type="evidence" value="ECO:0007669"/>
    <property type="project" value="UniProtKB-SubCell"/>
</dbReference>
<keyword evidence="12" id="KW-1185">Reference proteome</keyword>
<dbReference type="Proteomes" id="UP000530660">
    <property type="component" value="Unassembled WGS sequence"/>
</dbReference>
<evidence type="ECO:0000256" key="1">
    <source>
        <dbReference type="ARBA" id="ARBA00001917"/>
    </source>
</evidence>
<dbReference type="InterPro" id="IPR004653">
    <property type="entry name" value="DusA"/>
</dbReference>
<dbReference type="GO" id="GO:0000049">
    <property type="term" value="F:tRNA binding"/>
    <property type="evidence" value="ECO:0007669"/>
    <property type="project" value="UniProtKB-KW"/>
</dbReference>
<dbReference type="AlphaFoldDB" id="A0A7J7IIJ4"/>
<sequence length="618" mass="70066">MHRVAFQWSATRYLHQQTSAATKRSLQRPGDPQRWSIRGQRFLRNHKVFHRVSKRAVQHTLFLSNQSTVLRMARAPDAFAVAPMMDVTDLHFRTLCRMISKRAVLYTEMVVDSTLKHNTENADRWLAYGPEQQPLVLQLGGSEPETMRAAALVAAPYNYSAVNLNCGCPSDRVAGRGCFGAALMKDPSRVAALCRAIAESMPSHTPVTVKCRLGVDDLDSYDFVRDFVRTVSNNAPVRHFIVHARKAWLKGLSPAENRTVPPLWYERVSALRDDFPHLNFSINGGIRTLDQVRHFLDLESLYGVMLGRAVVEHPWETLAGVDALIYHDNCTAKQTRRDILQTYGEYVDAMLPSASISSTGKSVSQATFRRWIPNPSLHLLLKPVMNLFWGVPRSKNWRKMIQSATEEQTRRQRNGVAPAEFSWTAFLIEAAEQTLDPWYLDATWMEEQAQKRAMCSSTASEEGYDQDNRCVSALFLEGTNNFVRIPLKRAAWTRAVATRSTQQLESICGQRSKVMRLRCNARNARLVIRCIRYISECISSRLCFAGFRDDGSMICKQPFMTEESPRTETVGSMGSSTCIWIDVVRALRSMAARLTERVLFTAIVWATRTTTTRHPHSV</sequence>
<evidence type="ECO:0000256" key="4">
    <source>
        <dbReference type="ARBA" id="ARBA00022630"/>
    </source>
</evidence>
<evidence type="ECO:0000256" key="3">
    <source>
        <dbReference type="ARBA" id="ARBA00022555"/>
    </source>
</evidence>
<feature type="domain" description="DUS-like FMN-binding" evidence="10">
    <location>
        <begin position="81"/>
        <end position="334"/>
    </location>
</feature>
<keyword evidence="9" id="KW-0560">Oxidoreductase</keyword>
<organism evidence="11 12">
    <name type="scientific">Cyanidiococcus yangmingshanensis</name>
    <dbReference type="NCBI Taxonomy" id="2690220"/>
    <lineage>
        <taxon>Eukaryota</taxon>
        <taxon>Rhodophyta</taxon>
        <taxon>Bangiophyceae</taxon>
        <taxon>Cyanidiales</taxon>
        <taxon>Cyanidiaceae</taxon>
        <taxon>Cyanidiococcus</taxon>
    </lineage>
</organism>
<dbReference type="GO" id="GO:0017150">
    <property type="term" value="F:tRNA dihydrouridine synthase activity"/>
    <property type="evidence" value="ECO:0007669"/>
    <property type="project" value="InterPro"/>
</dbReference>
<evidence type="ECO:0000313" key="11">
    <source>
        <dbReference type="EMBL" id="KAF6002499.1"/>
    </source>
</evidence>
<evidence type="ECO:0000313" key="12">
    <source>
        <dbReference type="Proteomes" id="UP000530660"/>
    </source>
</evidence>
<keyword evidence="4" id="KW-0285">Flavoprotein</keyword>
<evidence type="ECO:0000256" key="7">
    <source>
        <dbReference type="ARBA" id="ARBA00022857"/>
    </source>
</evidence>
<evidence type="ECO:0000256" key="8">
    <source>
        <dbReference type="ARBA" id="ARBA00022884"/>
    </source>
</evidence>
<dbReference type="Gene3D" id="3.20.20.70">
    <property type="entry name" value="Aldolase class I"/>
    <property type="match status" value="1"/>
</dbReference>
<accession>A0A7J7IIJ4</accession>
<dbReference type="InterPro" id="IPR013785">
    <property type="entry name" value="Aldolase_TIM"/>
</dbReference>
<keyword evidence="6" id="KW-0819">tRNA processing</keyword>
<name>A0A7J7IIJ4_9RHOD</name>
<dbReference type="GO" id="GO:0050660">
    <property type="term" value="F:flavin adenine dinucleotide binding"/>
    <property type="evidence" value="ECO:0007669"/>
    <property type="project" value="InterPro"/>
</dbReference>
<dbReference type="NCBIfam" id="NF008774">
    <property type="entry name" value="PRK11815.1"/>
    <property type="match status" value="1"/>
</dbReference>
<evidence type="ECO:0000256" key="6">
    <source>
        <dbReference type="ARBA" id="ARBA00022694"/>
    </source>
</evidence>
<proteinExistence type="predicted"/>
<comment type="caution">
    <text evidence="11">The sequence shown here is derived from an EMBL/GenBank/DDBJ whole genome shotgun (WGS) entry which is preliminary data.</text>
</comment>
<evidence type="ECO:0000256" key="2">
    <source>
        <dbReference type="ARBA" id="ARBA00004229"/>
    </source>
</evidence>
<comment type="subcellular location">
    <subcellularLocation>
        <location evidence="2">Plastid</location>
        <location evidence="2">Chloroplast</location>
    </subcellularLocation>
</comment>
<dbReference type="Pfam" id="PF01207">
    <property type="entry name" value="Dus"/>
    <property type="match status" value="1"/>
</dbReference>
<dbReference type="SUPFAM" id="SSF51395">
    <property type="entry name" value="FMN-linked oxidoreductases"/>
    <property type="match status" value="1"/>
</dbReference>
<dbReference type="PANTHER" id="PTHR42907">
    <property type="entry name" value="FMN-LINKED OXIDOREDUCTASES SUPERFAMILY PROTEIN"/>
    <property type="match status" value="1"/>
</dbReference>
<protein>
    <recommendedName>
        <fullName evidence="10">DUS-like FMN-binding domain-containing protein</fullName>
    </recommendedName>
</protein>
<keyword evidence="8" id="KW-0694">RNA-binding</keyword>